<sequence>MIIELDEEQIASYVLNHRYPDHNVKMMVERAMVAVSTYPDGSFISLRVEVNDEVIEAAKPEFPC</sequence>
<name>A0A0F9CPR8_9ZZZZ</name>
<dbReference type="AlphaFoldDB" id="A0A0F9CPR8"/>
<organism evidence="1">
    <name type="scientific">marine sediment metagenome</name>
    <dbReference type="NCBI Taxonomy" id="412755"/>
    <lineage>
        <taxon>unclassified sequences</taxon>
        <taxon>metagenomes</taxon>
        <taxon>ecological metagenomes</taxon>
    </lineage>
</organism>
<comment type="caution">
    <text evidence="1">The sequence shown here is derived from an EMBL/GenBank/DDBJ whole genome shotgun (WGS) entry which is preliminary data.</text>
</comment>
<proteinExistence type="predicted"/>
<reference evidence="1" key="1">
    <citation type="journal article" date="2015" name="Nature">
        <title>Complex archaea that bridge the gap between prokaryotes and eukaryotes.</title>
        <authorList>
            <person name="Spang A."/>
            <person name="Saw J.H."/>
            <person name="Jorgensen S.L."/>
            <person name="Zaremba-Niedzwiedzka K."/>
            <person name="Martijn J."/>
            <person name="Lind A.E."/>
            <person name="van Eijk R."/>
            <person name="Schleper C."/>
            <person name="Guy L."/>
            <person name="Ettema T.J."/>
        </authorList>
    </citation>
    <scope>NUCLEOTIDE SEQUENCE</scope>
</reference>
<gene>
    <name evidence="1" type="ORF">LCGC14_2583770</name>
</gene>
<protein>
    <submittedName>
        <fullName evidence="1">Uncharacterized protein</fullName>
    </submittedName>
</protein>
<dbReference type="EMBL" id="LAZR01043197">
    <property type="protein sequence ID" value="KKL07661.1"/>
    <property type="molecule type" value="Genomic_DNA"/>
</dbReference>
<accession>A0A0F9CPR8</accession>
<evidence type="ECO:0000313" key="1">
    <source>
        <dbReference type="EMBL" id="KKL07661.1"/>
    </source>
</evidence>